<name>A0AAN7N3X0_TRANT</name>
<dbReference type="PANTHER" id="PTHR36481">
    <property type="entry name" value="EXPRESSED PROTEIN"/>
    <property type="match status" value="1"/>
</dbReference>
<evidence type="ECO:0000256" key="3">
    <source>
        <dbReference type="SAM" id="MobiDB-lite"/>
    </source>
</evidence>
<feature type="signal peptide" evidence="4">
    <location>
        <begin position="1"/>
        <end position="37"/>
    </location>
</feature>
<dbReference type="SUPFAM" id="SSF51110">
    <property type="entry name" value="alpha-D-mannose-specific plant lectins"/>
    <property type="match status" value="1"/>
</dbReference>
<sequence>MHPSSMMGKVIIPSSMMGKVITIFSLLCILLSISCHAQSPTGVIELGKTRQVLIATLQPSQDASGTPISSQLFLTSPSGSYAAYVVRQETVKSLGHDYCYIQVQGSGDSGNSFTSSASASASTSIDSNSHGSWQFGCAAITGSDACRLVFSGSGLGVFGGAGLIWGAGPRGGHATALALLDSGDLEMTDQGGAVVWKASEAQATGDNQSCGDHPSLGGFSGTGQNQGDSQQGNGYQHQYGANHPRQQGMDQPLSGFDKPFSNGLDQPFGASEQQGFGDNNVPFENGVSEISLKLGFILACLIANLNFLL</sequence>
<dbReference type="Proteomes" id="UP001346149">
    <property type="component" value="Unassembled WGS sequence"/>
</dbReference>
<keyword evidence="6" id="KW-1185">Reference proteome</keyword>
<organism evidence="5 6">
    <name type="scientific">Trapa natans</name>
    <name type="common">Water chestnut</name>
    <dbReference type="NCBI Taxonomy" id="22666"/>
    <lineage>
        <taxon>Eukaryota</taxon>
        <taxon>Viridiplantae</taxon>
        <taxon>Streptophyta</taxon>
        <taxon>Embryophyta</taxon>
        <taxon>Tracheophyta</taxon>
        <taxon>Spermatophyta</taxon>
        <taxon>Magnoliopsida</taxon>
        <taxon>eudicotyledons</taxon>
        <taxon>Gunneridae</taxon>
        <taxon>Pentapetalae</taxon>
        <taxon>rosids</taxon>
        <taxon>malvids</taxon>
        <taxon>Myrtales</taxon>
        <taxon>Lythraceae</taxon>
        <taxon>Trapa</taxon>
    </lineage>
</organism>
<keyword evidence="1 4" id="KW-0732">Signal</keyword>
<dbReference type="AlphaFoldDB" id="A0AAN7N3X0"/>
<keyword evidence="2" id="KW-1015">Disulfide bond</keyword>
<evidence type="ECO:0000313" key="5">
    <source>
        <dbReference type="EMBL" id="KAK4803588.1"/>
    </source>
</evidence>
<evidence type="ECO:0000256" key="1">
    <source>
        <dbReference type="ARBA" id="ARBA00022729"/>
    </source>
</evidence>
<dbReference type="EMBL" id="JAXQNO010000001">
    <property type="protein sequence ID" value="KAK4803588.1"/>
    <property type="molecule type" value="Genomic_DNA"/>
</dbReference>
<evidence type="ECO:0000256" key="4">
    <source>
        <dbReference type="SAM" id="SignalP"/>
    </source>
</evidence>
<dbReference type="PANTHER" id="PTHR36481:SF2">
    <property type="entry name" value="EXPRESSED PROTEIN"/>
    <property type="match status" value="1"/>
</dbReference>
<proteinExistence type="predicted"/>
<evidence type="ECO:0000256" key="2">
    <source>
        <dbReference type="ARBA" id="ARBA00023157"/>
    </source>
</evidence>
<reference evidence="5 6" key="1">
    <citation type="journal article" date="2023" name="Hortic Res">
        <title>Pangenome of water caltrop reveals structural variations and asymmetric subgenome divergence after allopolyploidization.</title>
        <authorList>
            <person name="Zhang X."/>
            <person name="Chen Y."/>
            <person name="Wang L."/>
            <person name="Yuan Y."/>
            <person name="Fang M."/>
            <person name="Shi L."/>
            <person name="Lu R."/>
            <person name="Comes H.P."/>
            <person name="Ma Y."/>
            <person name="Chen Y."/>
            <person name="Huang G."/>
            <person name="Zhou Y."/>
            <person name="Zheng Z."/>
            <person name="Qiu Y."/>
        </authorList>
    </citation>
    <scope>NUCLEOTIDE SEQUENCE [LARGE SCALE GENOMIC DNA]</scope>
    <source>
        <strain evidence="5">F231</strain>
    </source>
</reference>
<dbReference type="InterPro" id="IPR036426">
    <property type="entry name" value="Bulb-type_lectin_dom_sf"/>
</dbReference>
<feature type="region of interest" description="Disordered" evidence="3">
    <location>
        <begin position="204"/>
        <end position="277"/>
    </location>
</feature>
<feature type="chain" id="PRO_5042916563" evidence="4">
    <location>
        <begin position="38"/>
        <end position="309"/>
    </location>
</feature>
<evidence type="ECO:0000313" key="6">
    <source>
        <dbReference type="Proteomes" id="UP001346149"/>
    </source>
</evidence>
<gene>
    <name evidence="5" type="ORF">SAY86_003405</name>
</gene>
<comment type="caution">
    <text evidence="5">The sequence shown here is derived from an EMBL/GenBank/DDBJ whole genome shotgun (WGS) entry which is preliminary data.</text>
</comment>
<protein>
    <submittedName>
        <fullName evidence="5">Uncharacterized protein</fullName>
    </submittedName>
</protein>
<feature type="compositionally biased region" description="Low complexity" evidence="3">
    <location>
        <begin position="222"/>
        <end position="236"/>
    </location>
</feature>
<accession>A0AAN7N3X0</accession>